<evidence type="ECO:0000256" key="5">
    <source>
        <dbReference type="ARBA" id="ARBA00022794"/>
    </source>
</evidence>
<organism evidence="10 11">
    <name type="scientific">Crenichthys baileyi</name>
    <name type="common">White River springfish</name>
    <dbReference type="NCBI Taxonomy" id="28760"/>
    <lineage>
        <taxon>Eukaryota</taxon>
        <taxon>Metazoa</taxon>
        <taxon>Chordata</taxon>
        <taxon>Craniata</taxon>
        <taxon>Vertebrata</taxon>
        <taxon>Euteleostomi</taxon>
        <taxon>Actinopterygii</taxon>
        <taxon>Neopterygii</taxon>
        <taxon>Teleostei</taxon>
        <taxon>Neoteleostei</taxon>
        <taxon>Acanthomorphata</taxon>
        <taxon>Ovalentaria</taxon>
        <taxon>Atherinomorphae</taxon>
        <taxon>Cyprinodontiformes</taxon>
        <taxon>Goodeidae</taxon>
        <taxon>Crenichthys</taxon>
    </lineage>
</organism>
<gene>
    <name evidence="10" type="ORF">CRENBAI_002785</name>
</gene>
<comment type="similarity">
    <text evidence="2">Belongs to the CFAP206 family.</text>
</comment>
<dbReference type="AlphaFoldDB" id="A0AAV9SPL1"/>
<evidence type="ECO:0000313" key="11">
    <source>
        <dbReference type="Proteomes" id="UP001311232"/>
    </source>
</evidence>
<evidence type="ECO:0000256" key="2">
    <source>
        <dbReference type="ARBA" id="ARBA00010500"/>
    </source>
</evidence>
<dbReference type="PANTHER" id="PTHR21442">
    <property type="entry name" value="CILIA- AND FLAGELLA-ASSOCIATED PROTEIN 206"/>
    <property type="match status" value="1"/>
</dbReference>
<dbReference type="Proteomes" id="UP001311232">
    <property type="component" value="Unassembled WGS sequence"/>
</dbReference>
<evidence type="ECO:0000256" key="8">
    <source>
        <dbReference type="ARBA" id="ARBA00023273"/>
    </source>
</evidence>
<dbReference type="Pfam" id="PF12018">
    <property type="entry name" value="FAP206"/>
    <property type="match status" value="1"/>
</dbReference>
<accession>A0AAV9SPL1</accession>
<keyword evidence="11" id="KW-1185">Reference proteome</keyword>
<evidence type="ECO:0000256" key="3">
    <source>
        <dbReference type="ARBA" id="ARBA00021602"/>
    </source>
</evidence>
<evidence type="ECO:0000256" key="7">
    <source>
        <dbReference type="ARBA" id="ARBA00023212"/>
    </source>
</evidence>
<dbReference type="GO" id="GO:1901317">
    <property type="term" value="P:regulation of flagellated sperm motility"/>
    <property type="evidence" value="ECO:0007669"/>
    <property type="project" value="TreeGrafter"/>
</dbReference>
<evidence type="ECO:0000256" key="4">
    <source>
        <dbReference type="ARBA" id="ARBA00022490"/>
    </source>
</evidence>
<keyword evidence="4" id="KW-0963">Cytoplasm</keyword>
<keyword evidence="8" id="KW-0966">Cell projection</keyword>
<proteinExistence type="inferred from homology"/>
<evidence type="ECO:0000256" key="9">
    <source>
        <dbReference type="ARBA" id="ARBA00045321"/>
    </source>
</evidence>
<sequence>MHREQVRLSAGNADQTPAPLVLSSSPTTVYTVPSFPISSSFPVPAVIKEAFQVQDKTIKNEMSITQSLVWRYTAVLEKLTHPDIQPGQVNAPIILLKQALYNVRQHEDFLKILQTDARICSKHMESKQAELSSLLKRLRETVQPNTASPGSIVLN</sequence>
<name>A0AAV9SPL1_9TELE</name>
<keyword evidence="6" id="KW-0969">Cilium</keyword>
<protein>
    <recommendedName>
        <fullName evidence="3">Cilia- and flagella-associated protein 206</fullName>
    </recommendedName>
</protein>
<dbReference type="GO" id="GO:0036064">
    <property type="term" value="C:ciliary basal body"/>
    <property type="evidence" value="ECO:0007669"/>
    <property type="project" value="TreeGrafter"/>
</dbReference>
<keyword evidence="5" id="KW-0970">Cilium biogenesis/degradation</keyword>
<comment type="subcellular location">
    <subcellularLocation>
        <location evidence="1">Cytoplasm</location>
        <location evidence="1">Cytoskeleton</location>
        <location evidence="1">Cilium axoneme</location>
    </subcellularLocation>
</comment>
<dbReference type="EMBL" id="JAHHUM010000112">
    <property type="protein sequence ID" value="KAK5622487.1"/>
    <property type="molecule type" value="Genomic_DNA"/>
</dbReference>
<dbReference type="GO" id="GO:0003356">
    <property type="term" value="P:regulation of cilium beat frequency"/>
    <property type="evidence" value="ECO:0007669"/>
    <property type="project" value="TreeGrafter"/>
</dbReference>
<comment type="function">
    <text evidence="9">Essential for sperm motility and is involved in the regulation of the beating frequency of motile cilia on the epithelial cells of the respiratory tract. Required for the establishment of radial spokes in sperm flagella.</text>
</comment>
<evidence type="ECO:0000256" key="1">
    <source>
        <dbReference type="ARBA" id="ARBA00004430"/>
    </source>
</evidence>
<dbReference type="PANTHER" id="PTHR21442:SF0">
    <property type="entry name" value="CILIA- AND FLAGELLA-ASSOCIATED PROTEIN 206"/>
    <property type="match status" value="1"/>
</dbReference>
<evidence type="ECO:0000313" key="10">
    <source>
        <dbReference type="EMBL" id="KAK5622487.1"/>
    </source>
</evidence>
<keyword evidence="7" id="KW-0206">Cytoskeleton</keyword>
<reference evidence="10 11" key="1">
    <citation type="submission" date="2021-06" db="EMBL/GenBank/DDBJ databases">
        <authorList>
            <person name="Palmer J.M."/>
        </authorList>
    </citation>
    <scope>NUCLEOTIDE SEQUENCE [LARGE SCALE GENOMIC DNA]</scope>
    <source>
        <strain evidence="10 11">MEX-2019</strain>
        <tissue evidence="10">Muscle</tissue>
    </source>
</reference>
<comment type="caution">
    <text evidence="10">The sequence shown here is derived from an EMBL/GenBank/DDBJ whole genome shotgun (WGS) entry which is preliminary data.</text>
</comment>
<evidence type="ECO:0000256" key="6">
    <source>
        <dbReference type="ARBA" id="ARBA00023069"/>
    </source>
</evidence>
<dbReference type="GO" id="GO:0007288">
    <property type="term" value="P:sperm axoneme assembly"/>
    <property type="evidence" value="ECO:0007669"/>
    <property type="project" value="TreeGrafter"/>
</dbReference>
<dbReference type="InterPro" id="IPR021897">
    <property type="entry name" value="FAP206"/>
</dbReference>
<dbReference type="GO" id="GO:0005930">
    <property type="term" value="C:axoneme"/>
    <property type="evidence" value="ECO:0007669"/>
    <property type="project" value="UniProtKB-SubCell"/>
</dbReference>